<name>A0AAD5M6I3_PYTIN</name>
<comment type="caution">
    <text evidence="2">The sequence shown here is derived from an EMBL/GenBank/DDBJ whole genome shotgun (WGS) entry which is preliminary data.</text>
</comment>
<dbReference type="Proteomes" id="UP001209570">
    <property type="component" value="Unassembled WGS sequence"/>
</dbReference>
<evidence type="ECO:0000256" key="1">
    <source>
        <dbReference type="SAM" id="MobiDB-lite"/>
    </source>
</evidence>
<dbReference type="EMBL" id="JAKCXM010000059">
    <property type="protein sequence ID" value="KAJ0404655.1"/>
    <property type="molecule type" value="Genomic_DNA"/>
</dbReference>
<gene>
    <name evidence="2" type="ORF">P43SY_009868</name>
</gene>
<keyword evidence="3" id="KW-1185">Reference proteome</keyword>
<evidence type="ECO:0008006" key="4">
    <source>
        <dbReference type="Google" id="ProtNLM"/>
    </source>
</evidence>
<reference evidence="2" key="1">
    <citation type="submission" date="2021-12" db="EMBL/GenBank/DDBJ databases">
        <title>Prjna785345.</title>
        <authorList>
            <person name="Rujirawat T."/>
            <person name="Krajaejun T."/>
        </authorList>
    </citation>
    <scope>NUCLEOTIDE SEQUENCE</scope>
    <source>
        <strain evidence="2">Pi057C3</strain>
    </source>
</reference>
<evidence type="ECO:0000313" key="3">
    <source>
        <dbReference type="Proteomes" id="UP001209570"/>
    </source>
</evidence>
<sequence>MNVVGRHGGNQACAPPSPEEKRLIELLLAPRDDASGRQLVALLRCVQGWPLEGQANLLNWLEVVKTLKAALTAALARCPRLLVVREGSETKVEAADEETKDEHNEDDEERQRTEVVYETLRFTAILLENACNKHVFDAVEAVVACLGARNEHIVHQAG</sequence>
<protein>
    <recommendedName>
        <fullName evidence="4">DUF908 domain-containing protein</fullName>
    </recommendedName>
</protein>
<organism evidence="2 3">
    <name type="scientific">Pythium insidiosum</name>
    <name type="common">Pythiosis disease agent</name>
    <dbReference type="NCBI Taxonomy" id="114742"/>
    <lineage>
        <taxon>Eukaryota</taxon>
        <taxon>Sar</taxon>
        <taxon>Stramenopiles</taxon>
        <taxon>Oomycota</taxon>
        <taxon>Peronosporomycetes</taxon>
        <taxon>Pythiales</taxon>
        <taxon>Pythiaceae</taxon>
        <taxon>Pythium</taxon>
    </lineage>
</organism>
<evidence type="ECO:0000313" key="2">
    <source>
        <dbReference type="EMBL" id="KAJ0404655.1"/>
    </source>
</evidence>
<proteinExistence type="predicted"/>
<feature type="compositionally biased region" description="Acidic residues" evidence="1">
    <location>
        <begin position="95"/>
        <end position="108"/>
    </location>
</feature>
<feature type="region of interest" description="Disordered" evidence="1">
    <location>
        <begin position="89"/>
        <end position="112"/>
    </location>
</feature>
<accession>A0AAD5M6I3</accession>
<dbReference type="AlphaFoldDB" id="A0AAD5M6I3"/>